<protein>
    <submittedName>
        <fullName evidence="2">Uncharacterized protein</fullName>
    </submittedName>
</protein>
<dbReference type="AlphaFoldDB" id="A0A2T0M6I1"/>
<gene>
    <name evidence="2" type="ORF">B0I32_129160</name>
</gene>
<comment type="caution">
    <text evidence="2">The sequence shown here is derived from an EMBL/GenBank/DDBJ whole genome shotgun (WGS) entry which is preliminary data.</text>
</comment>
<accession>A0A2T0M6I1</accession>
<dbReference type="EMBL" id="PVNG01000029">
    <property type="protein sequence ID" value="PRX53042.1"/>
    <property type="molecule type" value="Genomic_DNA"/>
</dbReference>
<sequence>MTGGKVPVKPPMADPAAQQAWKAPPEVSWPRAQKAELGGSAAATLAAGFPVQLARSSAKTAQAATPIGVELLDSDLLGLAMRITPGQGVAATAAAKPVKTQVEVDYSGFRHAYGGDYGSRLRLVKLEECALTGAPGCAAPEPVKSENNAKTGTVSAEVQTGGLYALTAAASGPSGDHAATSLSASSDWSVGTQSGDFTWGYEMRTPPSLGGEEPGVSLGYSSQSVDGRTASTNNQASWAGEGFELNPSGYIERRYKSCMIDGKKTGDLCWDQDNATMSLGDSSVELVKDATTKQWRPKRDDGTRIELLTGATNGDNNGEYWRVT</sequence>
<evidence type="ECO:0000313" key="2">
    <source>
        <dbReference type="EMBL" id="PRX53042.1"/>
    </source>
</evidence>
<reference evidence="2 3" key="1">
    <citation type="submission" date="2018-03" db="EMBL/GenBank/DDBJ databases">
        <title>Genomic Encyclopedia of Type Strains, Phase III (KMG-III): the genomes of soil and plant-associated and newly described type strains.</title>
        <authorList>
            <person name="Whitman W."/>
        </authorList>
    </citation>
    <scope>NUCLEOTIDE SEQUENCE [LARGE SCALE GENOMIC DNA]</scope>
    <source>
        <strain evidence="2 3">CGMCC 4.7104</strain>
    </source>
</reference>
<organism evidence="2 3">
    <name type="scientific">Nonomuraea fuscirosea</name>
    <dbReference type="NCBI Taxonomy" id="1291556"/>
    <lineage>
        <taxon>Bacteria</taxon>
        <taxon>Bacillati</taxon>
        <taxon>Actinomycetota</taxon>
        <taxon>Actinomycetes</taxon>
        <taxon>Streptosporangiales</taxon>
        <taxon>Streptosporangiaceae</taxon>
        <taxon>Nonomuraea</taxon>
    </lineage>
</organism>
<proteinExistence type="predicted"/>
<feature type="region of interest" description="Disordered" evidence="1">
    <location>
        <begin position="1"/>
        <end position="21"/>
    </location>
</feature>
<evidence type="ECO:0000256" key="1">
    <source>
        <dbReference type="SAM" id="MobiDB-lite"/>
    </source>
</evidence>
<keyword evidence="3" id="KW-1185">Reference proteome</keyword>
<name>A0A2T0M6I1_9ACTN</name>
<dbReference type="Proteomes" id="UP000238312">
    <property type="component" value="Unassembled WGS sequence"/>
</dbReference>
<feature type="non-terminal residue" evidence="2">
    <location>
        <position position="324"/>
    </location>
</feature>
<evidence type="ECO:0000313" key="3">
    <source>
        <dbReference type="Proteomes" id="UP000238312"/>
    </source>
</evidence>